<dbReference type="GO" id="GO:0016740">
    <property type="term" value="F:transferase activity"/>
    <property type="evidence" value="ECO:0007669"/>
    <property type="project" value="UniProtKB-KW"/>
</dbReference>
<keyword evidence="1" id="KW-0808">Transferase</keyword>
<proteinExistence type="predicted"/>
<name>Q1AL79_ECOLX</name>
<reference evidence="1" key="1">
    <citation type="journal article" date="2007" name="J. Microbiol.">
        <title>Genetic characterization of the Escherichia coli O66 antigen and functional identification of its wzy gene.</title>
        <authorList>
            <person name="Cheng J."/>
            <person name="Liu B."/>
            <person name="Bastin D.A."/>
            <person name="Han W."/>
            <person name="Wang L."/>
            <person name="Feng L."/>
        </authorList>
    </citation>
    <scope>NUCLEOTIDE SEQUENCE</scope>
</reference>
<protein>
    <submittedName>
        <fullName evidence="1">Glycosyltransferase</fullName>
    </submittedName>
</protein>
<accession>Q1AL79</accession>
<dbReference type="AlphaFoldDB" id="Q1AL79"/>
<dbReference type="EMBL" id="DQ069297">
    <property type="protein sequence ID" value="AAZ20765.1"/>
    <property type="molecule type" value="Genomic_DNA"/>
</dbReference>
<sequence length="331" mass="39256">MIKTRENGFVSDVKNVLIFCPKFFNYDINIRNAVQKNGYTVSLFNERPFDNIIGRALIRLGFDFFLKRQIFKYYKNIYDNIFADIDYLIVINPECITPEILEIYRNKCNNIIVYMWDSFENKPQAKKLIRHADLFYTFDPNDAKNNNIIFKPLFYTKAYREIPSKPQLEYDISFIGTIHSSRYQYVKSIATVKNKFIFFYCPSLFVFLFKKYIAREIECIKLKDVSFKSLSESEVLNVIKRSRCILDVVHPKQNGLTIRTIEALGANKKIITTNRNVVKYDFYNPSNILVLDDTVNDVAIAKFINQEYVHPDDEIYQSYYIENWVKDLLRE</sequence>
<gene>
    <name evidence="1" type="primary">wfaE</name>
</gene>
<evidence type="ECO:0000313" key="1">
    <source>
        <dbReference type="EMBL" id="AAZ20765.1"/>
    </source>
</evidence>
<organism evidence="1">
    <name type="scientific">Escherichia coli</name>
    <dbReference type="NCBI Taxonomy" id="562"/>
    <lineage>
        <taxon>Bacteria</taxon>
        <taxon>Pseudomonadati</taxon>
        <taxon>Pseudomonadota</taxon>
        <taxon>Gammaproteobacteria</taxon>
        <taxon>Enterobacterales</taxon>
        <taxon>Enterobacteriaceae</taxon>
        <taxon>Escherichia</taxon>
    </lineage>
</organism>